<keyword evidence="4" id="KW-1185">Reference proteome</keyword>
<sequence length="169" mass="18432">MSSEASVKACKKRKGTKGGVQHEDFPGPSTFNFGVLMGSGALVLLWNRYSDGRIFRFSRCHPEASVKVVLVNSGSKYHVGEGVARLNCRWNKIRGGAGRGFVPHSLITAVFQRLSRIDGMGSDGIRCISAGMIAPISTCRMKCYKQSSMIPQQRGEAARRCIFTGVSEE</sequence>
<evidence type="ECO:0000256" key="1">
    <source>
        <dbReference type="SAM" id="MobiDB-lite"/>
    </source>
</evidence>
<evidence type="ECO:0000313" key="3">
    <source>
        <dbReference type="EMBL" id="KAF9663332.1"/>
    </source>
</evidence>
<reference evidence="3 4" key="1">
    <citation type="submission" date="2020-10" db="EMBL/GenBank/DDBJ databases">
        <title>Plant Genome Project.</title>
        <authorList>
            <person name="Zhang R.-G."/>
        </authorList>
    </citation>
    <scope>NUCLEOTIDE SEQUENCE [LARGE SCALE GENOMIC DNA]</scope>
    <source>
        <strain evidence="3">FAFU-HL-1</strain>
        <tissue evidence="3">Leaf</tissue>
    </source>
</reference>
<evidence type="ECO:0000256" key="2">
    <source>
        <dbReference type="SAM" id="Phobius"/>
    </source>
</evidence>
<dbReference type="Proteomes" id="UP000657918">
    <property type="component" value="Unassembled WGS sequence"/>
</dbReference>
<gene>
    <name evidence="3" type="ORF">SADUNF_Sadunf17G0034400</name>
</gene>
<feature type="region of interest" description="Disordered" evidence="1">
    <location>
        <begin position="1"/>
        <end position="23"/>
    </location>
</feature>
<dbReference type="EMBL" id="JADGMS010000017">
    <property type="protein sequence ID" value="KAF9663332.1"/>
    <property type="molecule type" value="Genomic_DNA"/>
</dbReference>
<comment type="caution">
    <text evidence="3">The sequence shown here is derived from an EMBL/GenBank/DDBJ whole genome shotgun (WGS) entry which is preliminary data.</text>
</comment>
<accession>A0A835J2E9</accession>
<proteinExistence type="predicted"/>
<protein>
    <submittedName>
        <fullName evidence="3">Uncharacterized protein</fullName>
    </submittedName>
</protein>
<keyword evidence="2" id="KW-0472">Membrane</keyword>
<name>A0A835J2E9_9ROSI</name>
<dbReference type="OrthoDB" id="1750928at2759"/>
<evidence type="ECO:0000313" key="4">
    <source>
        <dbReference type="Proteomes" id="UP000657918"/>
    </source>
</evidence>
<dbReference type="AlphaFoldDB" id="A0A835J2E9"/>
<feature type="transmembrane region" description="Helical" evidence="2">
    <location>
        <begin position="31"/>
        <end position="49"/>
    </location>
</feature>
<organism evidence="3 4">
    <name type="scientific">Salix dunnii</name>
    <dbReference type="NCBI Taxonomy" id="1413687"/>
    <lineage>
        <taxon>Eukaryota</taxon>
        <taxon>Viridiplantae</taxon>
        <taxon>Streptophyta</taxon>
        <taxon>Embryophyta</taxon>
        <taxon>Tracheophyta</taxon>
        <taxon>Spermatophyta</taxon>
        <taxon>Magnoliopsida</taxon>
        <taxon>eudicotyledons</taxon>
        <taxon>Gunneridae</taxon>
        <taxon>Pentapetalae</taxon>
        <taxon>rosids</taxon>
        <taxon>fabids</taxon>
        <taxon>Malpighiales</taxon>
        <taxon>Salicaceae</taxon>
        <taxon>Saliceae</taxon>
        <taxon>Salix</taxon>
    </lineage>
</organism>
<keyword evidence="2" id="KW-0812">Transmembrane</keyword>
<keyword evidence="2" id="KW-1133">Transmembrane helix</keyword>